<dbReference type="EMBL" id="AZMM01017666">
    <property type="protein sequence ID" value="ETJ25767.1"/>
    <property type="molecule type" value="Genomic_DNA"/>
</dbReference>
<feature type="non-terminal residue" evidence="1">
    <location>
        <position position="23"/>
    </location>
</feature>
<dbReference type="AlphaFoldDB" id="W1X5U3"/>
<accession>W1X5U3</accession>
<gene>
    <name evidence="1" type="ORF">Q604_UNBC17666G0001</name>
</gene>
<sequence length="23" mass="2693">MLLQKYFDERGQGERVSHIVVMG</sequence>
<protein>
    <submittedName>
        <fullName evidence="1">Uncharacterized protein</fullName>
    </submittedName>
</protein>
<organism evidence="1">
    <name type="scientific">human gut metagenome</name>
    <dbReference type="NCBI Taxonomy" id="408170"/>
    <lineage>
        <taxon>unclassified sequences</taxon>
        <taxon>metagenomes</taxon>
        <taxon>organismal metagenomes</taxon>
    </lineage>
</organism>
<name>W1X5U3_9ZZZZ</name>
<comment type="caution">
    <text evidence="1">The sequence shown here is derived from an EMBL/GenBank/DDBJ whole genome shotgun (WGS) entry which is preliminary data.</text>
</comment>
<proteinExistence type="predicted"/>
<reference evidence="1" key="1">
    <citation type="submission" date="2013-12" db="EMBL/GenBank/DDBJ databases">
        <title>A Varibaculum cambriense genome reconstructed from a premature infant gut community with otherwise low bacterial novelty that shifts toward anaerobic metabolism during the third week of life.</title>
        <authorList>
            <person name="Brown C.T."/>
            <person name="Sharon I."/>
            <person name="Thomas B.C."/>
            <person name="Castelle C.J."/>
            <person name="Morowitz M.J."/>
            <person name="Banfield J.F."/>
        </authorList>
    </citation>
    <scope>NUCLEOTIDE SEQUENCE</scope>
</reference>
<evidence type="ECO:0000313" key="1">
    <source>
        <dbReference type="EMBL" id="ETJ25767.1"/>
    </source>
</evidence>